<keyword evidence="1" id="KW-1133">Transmembrane helix</keyword>
<keyword evidence="1" id="KW-0812">Transmembrane</keyword>
<feature type="transmembrane region" description="Helical" evidence="1">
    <location>
        <begin position="45"/>
        <end position="63"/>
    </location>
</feature>
<dbReference type="WBParaSite" id="GPUH_0002622401-mRNA-1">
    <property type="protein sequence ID" value="GPUH_0002622401-mRNA-1"/>
    <property type="gene ID" value="GPUH_0002622401"/>
</dbReference>
<sequence>MLLLLLLSVISIVPPVSMLLAAVGCSSGDTSLAVSSMFGVVSDRSFHACAGLASIFSLFRNHYMYNCLKEFELS</sequence>
<evidence type="ECO:0000256" key="2">
    <source>
        <dbReference type="SAM" id="SignalP"/>
    </source>
</evidence>
<proteinExistence type="predicted"/>
<evidence type="ECO:0000313" key="5">
    <source>
        <dbReference type="WBParaSite" id="GPUH_0002622401-mRNA-1"/>
    </source>
</evidence>
<reference evidence="3 4" key="2">
    <citation type="submission" date="2018-11" db="EMBL/GenBank/DDBJ databases">
        <authorList>
            <consortium name="Pathogen Informatics"/>
        </authorList>
    </citation>
    <scope>NUCLEOTIDE SEQUENCE [LARGE SCALE GENOMIC DNA]</scope>
</reference>
<dbReference type="Proteomes" id="UP000271098">
    <property type="component" value="Unassembled WGS sequence"/>
</dbReference>
<evidence type="ECO:0000256" key="1">
    <source>
        <dbReference type="SAM" id="Phobius"/>
    </source>
</evidence>
<dbReference type="AlphaFoldDB" id="A0A183EZ03"/>
<organism evidence="5">
    <name type="scientific">Gongylonema pulchrum</name>
    <dbReference type="NCBI Taxonomy" id="637853"/>
    <lineage>
        <taxon>Eukaryota</taxon>
        <taxon>Metazoa</taxon>
        <taxon>Ecdysozoa</taxon>
        <taxon>Nematoda</taxon>
        <taxon>Chromadorea</taxon>
        <taxon>Rhabditida</taxon>
        <taxon>Spirurina</taxon>
        <taxon>Spiruromorpha</taxon>
        <taxon>Spiruroidea</taxon>
        <taxon>Gongylonematidae</taxon>
        <taxon>Gongylonema</taxon>
    </lineage>
</organism>
<evidence type="ECO:0000313" key="4">
    <source>
        <dbReference type="Proteomes" id="UP000271098"/>
    </source>
</evidence>
<dbReference type="EMBL" id="UYRT01109222">
    <property type="protein sequence ID" value="VDN45226.1"/>
    <property type="molecule type" value="Genomic_DNA"/>
</dbReference>
<keyword evidence="2" id="KW-0732">Signal</keyword>
<feature type="signal peptide" evidence="2">
    <location>
        <begin position="1"/>
        <end position="18"/>
    </location>
</feature>
<accession>A0A183EZ03</accession>
<keyword evidence="4" id="KW-1185">Reference proteome</keyword>
<protein>
    <submittedName>
        <fullName evidence="5">Secreted protein</fullName>
    </submittedName>
</protein>
<keyword evidence="1" id="KW-0472">Membrane</keyword>
<evidence type="ECO:0000313" key="3">
    <source>
        <dbReference type="EMBL" id="VDN45226.1"/>
    </source>
</evidence>
<name>A0A183EZ03_9BILA</name>
<reference evidence="5" key="1">
    <citation type="submission" date="2016-06" db="UniProtKB">
        <authorList>
            <consortium name="WormBaseParasite"/>
        </authorList>
    </citation>
    <scope>IDENTIFICATION</scope>
</reference>
<feature type="chain" id="PRO_5043139317" evidence="2">
    <location>
        <begin position="19"/>
        <end position="74"/>
    </location>
</feature>
<gene>
    <name evidence="3" type="ORF">GPUH_LOCUS26195</name>
</gene>